<evidence type="ECO:0000259" key="6">
    <source>
        <dbReference type="PROSITE" id="PS51044"/>
    </source>
</evidence>
<keyword evidence="3" id="KW-0862">Zinc</keyword>
<accession>A0AAD8XK22</accession>
<dbReference type="GO" id="GO:0016925">
    <property type="term" value="P:protein sumoylation"/>
    <property type="evidence" value="ECO:0007669"/>
    <property type="project" value="TreeGrafter"/>
</dbReference>
<feature type="region of interest" description="Disordered" evidence="5">
    <location>
        <begin position="1"/>
        <end position="61"/>
    </location>
</feature>
<feature type="region of interest" description="Disordered" evidence="5">
    <location>
        <begin position="610"/>
        <end position="644"/>
    </location>
</feature>
<evidence type="ECO:0000313" key="8">
    <source>
        <dbReference type="Proteomes" id="UP001244207"/>
    </source>
</evidence>
<gene>
    <name evidence="7" type="ORF">BDZ83DRAFT_569860</name>
</gene>
<feature type="compositionally biased region" description="Low complexity" evidence="5">
    <location>
        <begin position="236"/>
        <end position="248"/>
    </location>
</feature>
<name>A0AAD8XK22_GLOAC</name>
<feature type="compositionally biased region" description="Polar residues" evidence="5">
    <location>
        <begin position="618"/>
        <end position="638"/>
    </location>
</feature>
<feature type="compositionally biased region" description="Polar residues" evidence="5">
    <location>
        <begin position="202"/>
        <end position="218"/>
    </location>
</feature>
<feature type="compositionally biased region" description="Polar residues" evidence="5">
    <location>
        <begin position="252"/>
        <end position="271"/>
    </location>
</feature>
<dbReference type="InterPro" id="IPR018527">
    <property type="entry name" value="Rubredoxin_Fe_BS"/>
</dbReference>
<evidence type="ECO:0000313" key="7">
    <source>
        <dbReference type="EMBL" id="KAK1728809.1"/>
    </source>
</evidence>
<feature type="compositionally biased region" description="Polar residues" evidence="5">
    <location>
        <begin position="809"/>
        <end position="825"/>
    </location>
</feature>
<feature type="compositionally biased region" description="Polar residues" evidence="5">
    <location>
        <begin position="1"/>
        <end position="12"/>
    </location>
</feature>
<feature type="compositionally biased region" description="Acidic residues" evidence="5">
    <location>
        <begin position="1192"/>
        <end position="1203"/>
    </location>
</feature>
<dbReference type="Proteomes" id="UP001244207">
    <property type="component" value="Unassembled WGS sequence"/>
</dbReference>
<feature type="compositionally biased region" description="Polar residues" evidence="5">
    <location>
        <begin position="95"/>
        <end position="112"/>
    </location>
</feature>
<dbReference type="GO" id="GO:0061665">
    <property type="term" value="F:SUMO ligase activity"/>
    <property type="evidence" value="ECO:0007669"/>
    <property type="project" value="TreeGrafter"/>
</dbReference>
<protein>
    <recommendedName>
        <fullName evidence="6">SP-RING-type domain-containing protein</fullName>
    </recommendedName>
</protein>
<dbReference type="PANTHER" id="PTHR10782">
    <property type="entry name" value="ZINC FINGER MIZ DOMAIN-CONTAINING PROTEIN"/>
    <property type="match status" value="1"/>
</dbReference>
<dbReference type="GeneID" id="85388137"/>
<evidence type="ECO:0000256" key="2">
    <source>
        <dbReference type="ARBA" id="ARBA00022771"/>
    </source>
</evidence>
<comment type="caution">
    <text evidence="7">The sequence shown here is derived from an EMBL/GenBank/DDBJ whole genome shotgun (WGS) entry which is preliminary data.</text>
</comment>
<feature type="region of interest" description="Disordered" evidence="5">
    <location>
        <begin position="543"/>
        <end position="588"/>
    </location>
</feature>
<organism evidence="7 8">
    <name type="scientific">Glomerella acutata</name>
    <name type="common">Colletotrichum acutatum</name>
    <dbReference type="NCBI Taxonomy" id="27357"/>
    <lineage>
        <taxon>Eukaryota</taxon>
        <taxon>Fungi</taxon>
        <taxon>Dikarya</taxon>
        <taxon>Ascomycota</taxon>
        <taxon>Pezizomycotina</taxon>
        <taxon>Sordariomycetes</taxon>
        <taxon>Hypocreomycetidae</taxon>
        <taxon>Glomerellales</taxon>
        <taxon>Glomerellaceae</taxon>
        <taxon>Colletotrichum</taxon>
        <taxon>Colletotrichum acutatum species complex</taxon>
    </lineage>
</organism>
<feature type="region of interest" description="Disordered" evidence="5">
    <location>
        <begin position="742"/>
        <end position="763"/>
    </location>
</feature>
<feature type="region of interest" description="Disordered" evidence="5">
    <location>
        <begin position="95"/>
        <end position="142"/>
    </location>
</feature>
<evidence type="ECO:0000256" key="1">
    <source>
        <dbReference type="ARBA" id="ARBA00022723"/>
    </source>
</evidence>
<feature type="compositionally biased region" description="Polar residues" evidence="5">
    <location>
        <begin position="791"/>
        <end position="800"/>
    </location>
</feature>
<dbReference type="AlphaFoldDB" id="A0AAD8XK22"/>
<evidence type="ECO:0000256" key="3">
    <source>
        <dbReference type="ARBA" id="ARBA00022833"/>
    </source>
</evidence>
<keyword evidence="2 4" id="KW-0863">Zinc-finger</keyword>
<dbReference type="GO" id="GO:0008270">
    <property type="term" value="F:zinc ion binding"/>
    <property type="evidence" value="ECO:0007669"/>
    <property type="project" value="UniProtKB-KW"/>
</dbReference>
<dbReference type="PROSITE" id="PS00202">
    <property type="entry name" value="RUBREDOXIN"/>
    <property type="match status" value="1"/>
</dbReference>
<keyword evidence="1" id="KW-0479">Metal-binding</keyword>
<evidence type="ECO:0000256" key="5">
    <source>
        <dbReference type="SAM" id="MobiDB-lite"/>
    </source>
</evidence>
<feature type="region of interest" description="Disordered" evidence="5">
    <location>
        <begin position="780"/>
        <end position="867"/>
    </location>
</feature>
<feature type="region of interest" description="Disordered" evidence="5">
    <location>
        <begin position="184"/>
        <end position="307"/>
    </location>
</feature>
<feature type="compositionally biased region" description="Basic residues" evidence="5">
    <location>
        <begin position="780"/>
        <end position="790"/>
    </location>
</feature>
<reference evidence="7" key="1">
    <citation type="submission" date="2021-12" db="EMBL/GenBank/DDBJ databases">
        <title>Comparative genomics, transcriptomics and evolutionary studies reveal genomic signatures of adaptation to plant cell wall in hemibiotrophic fungi.</title>
        <authorList>
            <consortium name="DOE Joint Genome Institute"/>
            <person name="Baroncelli R."/>
            <person name="Diaz J.F."/>
            <person name="Benocci T."/>
            <person name="Peng M."/>
            <person name="Battaglia E."/>
            <person name="Haridas S."/>
            <person name="Andreopoulos W."/>
            <person name="Labutti K."/>
            <person name="Pangilinan J."/>
            <person name="Floch G.L."/>
            <person name="Makela M.R."/>
            <person name="Henrissat B."/>
            <person name="Grigoriev I.V."/>
            <person name="Crouch J.A."/>
            <person name="De Vries R.P."/>
            <person name="Sukno S.A."/>
            <person name="Thon M.R."/>
        </authorList>
    </citation>
    <scope>NUCLEOTIDE SEQUENCE</scope>
    <source>
        <strain evidence="7">CBS 112980</strain>
    </source>
</reference>
<sequence length="1228" mass="134789">MISQNEQASRSPHTNKRPTSRNRQGVHGVPIVPTQAPRKESSTNASNPPSVPGTVAPSAFRLRPHENLQDKSTAALESNQLITYFPYPISSSGIPQSFPSPKTPQPSLTFSFGSDCAAALPSPAPTDQPSPPTVTSNQTSHQIRETFLQSPELGLDFAANNSNATTAWTSETRAQETPANVLAQNFSGAGSGNAVPDLSKPTPLSTNLHSTSRFTSFEPSEHPALLTPSITLSGNPPSSVSVSLPLVPDSQAAPSPTLNISSRLSSGQNSRPPAISSPLVAGDHTPQPPGERQDAYSHAVQPAGTSRDSLDSFVQVVMAKNLDSYISDRGGMAKLPEDGTTAPRVRLLKDAIEKADYFYIVLHQILCLWTLEKKAAQELLGLPPDVTDGALGIMQNVLRKNENMGHDTIFFFANFPASSASGLWHTEAYRNHTRDISRFLNNLHEQWNRILVPAMRPHSGRGYPILADELRYQLKLRSPILETIFFTVTRRHTGVPDGLIADQMNALFRQDSQNDQTQMSEEEQRVFQHSLISRYKILVSQSQQQQQQQQRRVAHQQQQQHPQQQHHQQQSHQHQQAHLQQQQDFARAAAIAQQQTAIGNLRRMSTNFSPAQARAPTPIQNSPTQGAENMTGMPNSFDQRAGPVPSQLRLLSQSLANQPLTPTGSPHYPSMQLPHVAQAPGQISPVLQAPPGGLSMSMPGLTSPTQAVAPRAPPLHPPGLFRDPSHYQTQPHNLGYQLLQQARDAEQRHTRSRQLDTAQNQAQAMTQLQATNVVPPRIQLHHHHQHHHSSPRPQGMQQGPSRGAAVRTSVMQQLPSPQPVASVSHASPRGLGITQGAPSTQMTRPPSASSRPTLPRELPRSEDQSQPVRFYQSTKELALGPIATPATNCVHRLAFVVPDEHCNKLCPTSNLVGDCVPVSEYFEGSLRYRLRLCELPINPAEPANISESVWAVAQSYWPEHIAIMVNENVVAVRRKQHNGQHLPVELTPYIQAGTNSITVSISPMPAAQKPNMMYFMAVEVVETLSHDNIVNMVLSQGTISADTTKQVIRSRLEPASSNGDDELVVVGSDLSIDLADPFSATIFKIPARGVGCTHMECFDLINWLQTRPVKPRCTAHGAGDACRVCNRGTEARPEPSLVDKWKCPLCDGDARPYSLRVDKFMEDVRKSLEAEGKLHTKTIYVRADGMWKAKEEEADDEEEEENAENGQPPAKRAKTRPSIPEPEIIELD</sequence>
<keyword evidence="8" id="KW-1185">Reference proteome</keyword>
<feature type="compositionally biased region" description="Pro residues" evidence="5">
    <location>
        <begin position="122"/>
        <end position="132"/>
    </location>
</feature>
<dbReference type="Gene3D" id="3.30.40.10">
    <property type="entry name" value="Zinc/RING finger domain, C3HC4 (zinc finger)"/>
    <property type="match status" value="1"/>
</dbReference>
<feature type="region of interest" description="Disordered" evidence="5">
    <location>
        <begin position="1186"/>
        <end position="1228"/>
    </location>
</feature>
<dbReference type="EMBL" id="JAHMHS010000015">
    <property type="protein sequence ID" value="KAK1728809.1"/>
    <property type="molecule type" value="Genomic_DNA"/>
</dbReference>
<feature type="domain" description="SP-RING-type" evidence="6">
    <location>
        <begin position="1059"/>
        <end position="1170"/>
    </location>
</feature>
<dbReference type="InterPro" id="IPR004181">
    <property type="entry name" value="Znf_MIZ"/>
</dbReference>
<dbReference type="PROSITE" id="PS51044">
    <property type="entry name" value="ZF_SP_RING"/>
    <property type="match status" value="1"/>
</dbReference>
<proteinExistence type="predicted"/>
<dbReference type="PANTHER" id="PTHR10782:SF4">
    <property type="entry name" value="TONALLI, ISOFORM E"/>
    <property type="match status" value="1"/>
</dbReference>
<dbReference type="InterPro" id="IPR013083">
    <property type="entry name" value="Znf_RING/FYVE/PHD"/>
</dbReference>
<dbReference type="GO" id="GO:0000785">
    <property type="term" value="C:chromatin"/>
    <property type="evidence" value="ECO:0007669"/>
    <property type="project" value="TreeGrafter"/>
</dbReference>
<dbReference type="RefSeq" id="XP_060368864.1">
    <property type="nucleotide sequence ID" value="XM_060504238.1"/>
</dbReference>
<feature type="compositionally biased region" description="Polar residues" evidence="5">
    <location>
        <begin position="836"/>
        <end position="852"/>
    </location>
</feature>
<evidence type="ECO:0000256" key="4">
    <source>
        <dbReference type="PROSITE-ProRule" id="PRU00452"/>
    </source>
</evidence>